<proteinExistence type="predicted"/>
<dbReference type="AlphaFoldDB" id="A0A5D2QSH3"/>
<dbReference type="Proteomes" id="UP000322667">
    <property type="component" value="Chromosome A05"/>
</dbReference>
<reference evidence="1 2" key="1">
    <citation type="submission" date="2019-07" db="EMBL/GenBank/DDBJ databases">
        <title>WGS assembly of Gossypium tomentosum.</title>
        <authorList>
            <person name="Chen Z.J."/>
            <person name="Sreedasyam A."/>
            <person name="Ando A."/>
            <person name="Song Q."/>
            <person name="De L."/>
            <person name="Hulse-Kemp A."/>
            <person name="Ding M."/>
            <person name="Ye W."/>
            <person name="Kirkbride R."/>
            <person name="Jenkins J."/>
            <person name="Plott C."/>
            <person name="Lovell J."/>
            <person name="Lin Y.-M."/>
            <person name="Vaughn R."/>
            <person name="Liu B."/>
            <person name="Li W."/>
            <person name="Simpson S."/>
            <person name="Scheffler B."/>
            <person name="Saski C."/>
            <person name="Grover C."/>
            <person name="Hu G."/>
            <person name="Conover J."/>
            <person name="Carlson J."/>
            <person name="Shu S."/>
            <person name="Boston L."/>
            <person name="Williams M."/>
            <person name="Peterson D."/>
            <person name="Mcgee K."/>
            <person name="Jones D."/>
            <person name="Wendel J."/>
            <person name="Stelly D."/>
            <person name="Grimwood J."/>
            <person name="Schmutz J."/>
        </authorList>
    </citation>
    <scope>NUCLEOTIDE SEQUENCE [LARGE SCALE GENOMIC DNA]</scope>
    <source>
        <strain evidence="1">7179.01</strain>
    </source>
</reference>
<sequence>MQTVPIIPVEGARPCLEKFNTMCVGFLFGVHSTTFIARFTE</sequence>
<name>A0A5D2QSH3_GOSTO</name>
<keyword evidence="2" id="KW-1185">Reference proteome</keyword>
<accession>A0A5D2QSH3</accession>
<evidence type="ECO:0000313" key="2">
    <source>
        <dbReference type="Proteomes" id="UP000322667"/>
    </source>
</evidence>
<dbReference type="EMBL" id="CM017614">
    <property type="protein sequence ID" value="TYI30270.1"/>
    <property type="molecule type" value="Genomic_DNA"/>
</dbReference>
<organism evidence="1 2">
    <name type="scientific">Gossypium tomentosum</name>
    <name type="common">Hawaiian cotton</name>
    <name type="synonym">Gossypium sandvicense</name>
    <dbReference type="NCBI Taxonomy" id="34277"/>
    <lineage>
        <taxon>Eukaryota</taxon>
        <taxon>Viridiplantae</taxon>
        <taxon>Streptophyta</taxon>
        <taxon>Embryophyta</taxon>
        <taxon>Tracheophyta</taxon>
        <taxon>Spermatophyta</taxon>
        <taxon>Magnoliopsida</taxon>
        <taxon>eudicotyledons</taxon>
        <taxon>Gunneridae</taxon>
        <taxon>Pentapetalae</taxon>
        <taxon>rosids</taxon>
        <taxon>malvids</taxon>
        <taxon>Malvales</taxon>
        <taxon>Malvaceae</taxon>
        <taxon>Malvoideae</taxon>
        <taxon>Gossypium</taxon>
    </lineage>
</organism>
<gene>
    <name evidence="1" type="ORF">ES332_A05G374300v1</name>
</gene>
<evidence type="ECO:0000313" key="1">
    <source>
        <dbReference type="EMBL" id="TYI30270.1"/>
    </source>
</evidence>
<protein>
    <submittedName>
        <fullName evidence="1">Uncharacterized protein</fullName>
    </submittedName>
</protein>